<proteinExistence type="predicted"/>
<feature type="transmembrane region" description="Helical" evidence="1">
    <location>
        <begin position="85"/>
        <end position="113"/>
    </location>
</feature>
<comment type="caution">
    <text evidence="2">The sequence shown here is derived from an EMBL/GenBank/DDBJ whole genome shotgun (WGS) entry which is preliminary data.</text>
</comment>
<name>A0A1Q5P4I3_9BACI</name>
<evidence type="ECO:0000313" key="3">
    <source>
        <dbReference type="Proteomes" id="UP000186524"/>
    </source>
</evidence>
<evidence type="ECO:0000313" key="2">
    <source>
        <dbReference type="EMBL" id="OKL37051.1"/>
    </source>
</evidence>
<accession>A0A1Q5P4I3</accession>
<dbReference type="AlphaFoldDB" id="A0A1Q5P4I3"/>
<dbReference type="OrthoDB" id="2857684at2"/>
<organism evidence="2 3">
    <name type="scientific">Domibacillus mangrovi</name>
    <dbReference type="NCBI Taxonomy" id="1714354"/>
    <lineage>
        <taxon>Bacteria</taxon>
        <taxon>Bacillati</taxon>
        <taxon>Bacillota</taxon>
        <taxon>Bacilli</taxon>
        <taxon>Bacillales</taxon>
        <taxon>Bacillaceae</taxon>
        <taxon>Domibacillus</taxon>
    </lineage>
</organism>
<reference evidence="2 3" key="1">
    <citation type="submission" date="2016-12" db="EMBL/GenBank/DDBJ databases">
        <title>Domibacillus sp. SAOS 44 whole genome sequencing.</title>
        <authorList>
            <person name="Verma A."/>
            <person name="Krishnamurthi S."/>
        </authorList>
    </citation>
    <scope>NUCLEOTIDE SEQUENCE [LARGE SCALE GENOMIC DNA]</scope>
    <source>
        <strain evidence="2 3">SAOS 44</strain>
    </source>
</reference>
<keyword evidence="1" id="KW-1133">Transmembrane helix</keyword>
<dbReference type="EMBL" id="MRWQ01000005">
    <property type="protein sequence ID" value="OKL37051.1"/>
    <property type="molecule type" value="Genomic_DNA"/>
</dbReference>
<gene>
    <name evidence="2" type="ORF">BLL40_05545</name>
</gene>
<protein>
    <submittedName>
        <fullName evidence="2">Uncharacterized protein</fullName>
    </submittedName>
</protein>
<feature type="transmembrane region" description="Helical" evidence="1">
    <location>
        <begin position="125"/>
        <end position="143"/>
    </location>
</feature>
<feature type="transmembrane region" description="Helical" evidence="1">
    <location>
        <begin position="26"/>
        <end position="44"/>
    </location>
</feature>
<evidence type="ECO:0000256" key="1">
    <source>
        <dbReference type="SAM" id="Phobius"/>
    </source>
</evidence>
<sequence length="179" mass="20912">MYIWNIKELAQALKERRITEKSKRTYLIVGIALLALGVLSYPFLLDTKGNNALDTIDMMITIVFTLIGIYAVYKINQRGDGQDFWLRYLSLFIPLTLRVFLIVFVLTFIGYMVLPLSDETNWFDLFVSIGTEVYFLGMMVKYFKYTISLLKNFAKSYAQINWITRLSEIEKTSTNFMKN</sequence>
<keyword evidence="1" id="KW-0472">Membrane</keyword>
<feature type="transmembrane region" description="Helical" evidence="1">
    <location>
        <begin position="56"/>
        <end position="73"/>
    </location>
</feature>
<dbReference type="RefSeq" id="WP_073710932.1">
    <property type="nucleotide sequence ID" value="NZ_MRWQ01000005.1"/>
</dbReference>
<keyword evidence="1" id="KW-0812">Transmembrane</keyword>
<dbReference type="Proteomes" id="UP000186524">
    <property type="component" value="Unassembled WGS sequence"/>
</dbReference>
<keyword evidence="3" id="KW-1185">Reference proteome</keyword>